<dbReference type="EMBL" id="JBIGIB010000002">
    <property type="protein sequence ID" value="MFG6467012.1"/>
    <property type="molecule type" value="Genomic_DNA"/>
</dbReference>
<dbReference type="RefSeq" id="WP_394384145.1">
    <property type="nucleotide sequence ID" value="NZ_JBIGIB010000002.1"/>
</dbReference>
<evidence type="ECO:0008006" key="3">
    <source>
        <dbReference type="Google" id="ProtNLM"/>
    </source>
</evidence>
<dbReference type="Proteomes" id="UP001606303">
    <property type="component" value="Unassembled WGS sequence"/>
</dbReference>
<gene>
    <name evidence="1" type="ORF">ACG01O_10380</name>
</gene>
<protein>
    <recommendedName>
        <fullName evidence="3">Solute-binding protein family 3/N-terminal domain-containing protein</fullName>
    </recommendedName>
</protein>
<proteinExistence type="predicted"/>
<evidence type="ECO:0000313" key="1">
    <source>
        <dbReference type="EMBL" id="MFG6467012.1"/>
    </source>
</evidence>
<dbReference type="SUPFAM" id="SSF53850">
    <property type="entry name" value="Periplasmic binding protein-like II"/>
    <property type="match status" value="1"/>
</dbReference>
<sequence length="265" mass="29589">MRVHVPVHGSRPDPQLPYVRQLIQLALQHAGRTAELVDVPTEMSQTRSLAEVAQGTAPNDIMWTMTDRFRESCGLLPVRVPIDRGLLGWRVLLVRRSDLALWEPVRSLAALRQHRAGQGHDWPDTTILRANGLPVATGSHYEALFRMLGSGRFDYFPRSVLEIDAELAVPGREQLAVVPRLALHYPAATYFFVAPTRPDLAEALSTGLGAAARDGSFQQLHDAYYGPIWREHLPPGTTVLTLNNPTLSFQTPLNQRAFWIEPPRS</sequence>
<reference evidence="1 2" key="1">
    <citation type="submission" date="2024-08" db="EMBL/GenBank/DDBJ databases">
        <authorList>
            <person name="Lu H."/>
        </authorList>
    </citation>
    <scope>NUCLEOTIDE SEQUENCE [LARGE SCALE GENOMIC DNA]</scope>
    <source>
        <strain evidence="1 2">BYS87W</strain>
    </source>
</reference>
<keyword evidence="2" id="KW-1185">Reference proteome</keyword>
<comment type="caution">
    <text evidence="1">The sequence shown here is derived from an EMBL/GenBank/DDBJ whole genome shotgun (WGS) entry which is preliminary data.</text>
</comment>
<evidence type="ECO:0000313" key="2">
    <source>
        <dbReference type="Proteomes" id="UP001606303"/>
    </source>
</evidence>
<organism evidence="1 2">
    <name type="scientific">Pelomonas baiyunensis</name>
    <dbReference type="NCBI Taxonomy" id="3299026"/>
    <lineage>
        <taxon>Bacteria</taxon>
        <taxon>Pseudomonadati</taxon>
        <taxon>Pseudomonadota</taxon>
        <taxon>Betaproteobacteria</taxon>
        <taxon>Burkholderiales</taxon>
        <taxon>Sphaerotilaceae</taxon>
        <taxon>Roseateles</taxon>
    </lineage>
</organism>
<name>A0ABW7GYT9_9BURK</name>
<accession>A0ABW7GYT9</accession>